<dbReference type="GO" id="GO:0008270">
    <property type="term" value="F:zinc ion binding"/>
    <property type="evidence" value="ECO:0007669"/>
    <property type="project" value="InterPro"/>
</dbReference>
<dbReference type="Gene3D" id="3.90.180.10">
    <property type="entry name" value="Medium-chain alcohol dehydrogenases, catalytic domain"/>
    <property type="match status" value="1"/>
</dbReference>
<gene>
    <name evidence="4" type="ORF">AOZ06_20255</name>
</gene>
<dbReference type="InterPro" id="IPR013149">
    <property type="entry name" value="ADH-like_C"/>
</dbReference>
<evidence type="ECO:0000313" key="5">
    <source>
        <dbReference type="Proteomes" id="UP000063699"/>
    </source>
</evidence>
<dbReference type="AlphaFoldDB" id="A0A0N7F3L1"/>
<organism evidence="4 5">
    <name type="scientific">Kibdelosporangium phytohabitans</name>
    <dbReference type="NCBI Taxonomy" id="860235"/>
    <lineage>
        <taxon>Bacteria</taxon>
        <taxon>Bacillati</taxon>
        <taxon>Actinomycetota</taxon>
        <taxon>Actinomycetes</taxon>
        <taxon>Pseudonocardiales</taxon>
        <taxon>Pseudonocardiaceae</taxon>
        <taxon>Kibdelosporangium</taxon>
    </lineage>
</organism>
<dbReference type="SUPFAM" id="SSF51735">
    <property type="entry name" value="NAD(P)-binding Rossmann-fold domains"/>
    <property type="match status" value="1"/>
</dbReference>
<dbReference type="EMBL" id="CP012752">
    <property type="protein sequence ID" value="ALG08935.1"/>
    <property type="molecule type" value="Genomic_DNA"/>
</dbReference>
<name>A0A0N7F3L1_9PSEU</name>
<dbReference type="GO" id="GO:0003960">
    <property type="term" value="F:quinone reductase (NADPH) activity"/>
    <property type="evidence" value="ECO:0007669"/>
    <property type="project" value="InterPro"/>
</dbReference>
<dbReference type="GO" id="GO:0005829">
    <property type="term" value="C:cytosol"/>
    <property type="evidence" value="ECO:0007669"/>
    <property type="project" value="TreeGrafter"/>
</dbReference>
<dbReference type="Gene3D" id="3.40.50.720">
    <property type="entry name" value="NAD(P)-binding Rossmann-like Domain"/>
    <property type="match status" value="1"/>
</dbReference>
<dbReference type="SMART" id="SM00829">
    <property type="entry name" value="PKS_ER"/>
    <property type="match status" value="1"/>
</dbReference>
<feature type="domain" description="Enoyl reductase (ER)" evidence="3">
    <location>
        <begin position="10"/>
        <end position="319"/>
    </location>
</feature>
<dbReference type="OrthoDB" id="9805883at2"/>
<dbReference type="InterPro" id="IPR020843">
    <property type="entry name" value="ER"/>
</dbReference>
<protein>
    <submittedName>
        <fullName evidence="4">Alcohol dehydrogenase</fullName>
    </submittedName>
</protein>
<dbReference type="Pfam" id="PF00107">
    <property type="entry name" value="ADH_zinc_N"/>
    <property type="match status" value="1"/>
</dbReference>
<keyword evidence="1" id="KW-0521">NADP</keyword>
<dbReference type="InterPro" id="IPR036291">
    <property type="entry name" value="NAD(P)-bd_dom_sf"/>
</dbReference>
<dbReference type="PANTHER" id="PTHR48106:SF13">
    <property type="entry name" value="QUINONE OXIDOREDUCTASE-RELATED"/>
    <property type="match status" value="1"/>
</dbReference>
<sequence length="321" mass="33761">MRAILIDRLGGPEQLRITDQPDPRPGPGEIRVAVAVAGVNFMDTGTRRMGPPDGRIPVVPGVEGAGRVVELGEGATGLSVGDRVAWTYVYGSYAEQLVMPVDHAVPVPDDISDEAAASIMLQGLTAHHFVTEAAPVSPGQLTLVHAAAGGVGQKLVQLIKARGGRVIGLVSGESKADIARRAGADDVVVSTGPAFVEPVMELSGGEGVHTVFDGGGETTFRASTSVVRRNGTLLYFGPLIGSVPTLNLRDLPNSIKVGYPVFHDHIPTRQALLRHTADLFDMVRDGRLTTGIGGRYPLADAEQAHRDIESRTTTGKLVLLP</sequence>
<dbReference type="InterPro" id="IPR011032">
    <property type="entry name" value="GroES-like_sf"/>
</dbReference>
<evidence type="ECO:0000256" key="2">
    <source>
        <dbReference type="ARBA" id="ARBA00023002"/>
    </source>
</evidence>
<evidence type="ECO:0000313" key="4">
    <source>
        <dbReference type="EMBL" id="ALG08935.1"/>
    </source>
</evidence>
<dbReference type="KEGG" id="kphy:AOZ06_20255"/>
<dbReference type="InterPro" id="IPR013154">
    <property type="entry name" value="ADH-like_N"/>
</dbReference>
<dbReference type="GO" id="GO:0070402">
    <property type="term" value="F:NADPH binding"/>
    <property type="evidence" value="ECO:0007669"/>
    <property type="project" value="TreeGrafter"/>
</dbReference>
<keyword evidence="2" id="KW-0560">Oxidoreductase</keyword>
<dbReference type="Proteomes" id="UP000063699">
    <property type="component" value="Chromosome"/>
</dbReference>
<dbReference type="GO" id="GO:0035925">
    <property type="term" value="F:mRNA 3'-UTR AU-rich region binding"/>
    <property type="evidence" value="ECO:0007669"/>
    <property type="project" value="TreeGrafter"/>
</dbReference>
<dbReference type="InterPro" id="IPR002364">
    <property type="entry name" value="Quin_OxRdtase/zeta-crystal_CS"/>
</dbReference>
<accession>A0A0N7F3L1</accession>
<dbReference type="Pfam" id="PF08240">
    <property type="entry name" value="ADH_N"/>
    <property type="match status" value="1"/>
</dbReference>
<dbReference type="CDD" id="cd05286">
    <property type="entry name" value="QOR2"/>
    <property type="match status" value="1"/>
</dbReference>
<evidence type="ECO:0000259" key="3">
    <source>
        <dbReference type="SMART" id="SM00829"/>
    </source>
</evidence>
<dbReference type="PANTHER" id="PTHR48106">
    <property type="entry name" value="QUINONE OXIDOREDUCTASE PIG3-RELATED"/>
    <property type="match status" value="1"/>
</dbReference>
<keyword evidence="5" id="KW-1185">Reference proteome</keyword>
<dbReference type="RefSeq" id="WP_054290841.1">
    <property type="nucleotide sequence ID" value="NZ_CP012752.1"/>
</dbReference>
<dbReference type="InterPro" id="IPR047618">
    <property type="entry name" value="QOR-like"/>
</dbReference>
<dbReference type="SUPFAM" id="SSF50129">
    <property type="entry name" value="GroES-like"/>
    <property type="match status" value="1"/>
</dbReference>
<dbReference type="STRING" id="860235.AOZ06_20255"/>
<evidence type="ECO:0000256" key="1">
    <source>
        <dbReference type="ARBA" id="ARBA00022857"/>
    </source>
</evidence>
<proteinExistence type="predicted"/>
<reference evidence="4 5" key="1">
    <citation type="submission" date="2015-07" db="EMBL/GenBank/DDBJ databases">
        <title>Genome sequencing of Kibdelosporangium phytohabitans.</title>
        <authorList>
            <person name="Qin S."/>
            <person name="Xing K."/>
        </authorList>
    </citation>
    <scope>NUCLEOTIDE SEQUENCE [LARGE SCALE GENOMIC DNA]</scope>
    <source>
        <strain evidence="4 5">KLBMP1111</strain>
    </source>
</reference>
<dbReference type="PROSITE" id="PS01162">
    <property type="entry name" value="QOR_ZETA_CRYSTAL"/>
    <property type="match status" value="1"/>
</dbReference>